<feature type="compositionally biased region" description="Low complexity" evidence="1">
    <location>
        <begin position="198"/>
        <end position="210"/>
    </location>
</feature>
<feature type="region of interest" description="Disordered" evidence="1">
    <location>
        <begin position="38"/>
        <end position="73"/>
    </location>
</feature>
<evidence type="ECO:0000313" key="3">
    <source>
        <dbReference type="Proteomes" id="UP000799436"/>
    </source>
</evidence>
<feature type="region of interest" description="Disordered" evidence="1">
    <location>
        <begin position="198"/>
        <end position="220"/>
    </location>
</feature>
<dbReference type="AlphaFoldDB" id="A0A6G1L6R4"/>
<accession>A0A6G1L6R4</accession>
<dbReference type="EMBL" id="ML995843">
    <property type="protein sequence ID" value="KAF2768567.1"/>
    <property type="molecule type" value="Genomic_DNA"/>
</dbReference>
<dbReference type="OrthoDB" id="5431474at2759"/>
<evidence type="ECO:0000256" key="1">
    <source>
        <dbReference type="SAM" id="MobiDB-lite"/>
    </source>
</evidence>
<sequence>MSHKFFTWTKGDRRNAAEALRSGGVLPTPDECIAIHGLDGARNDKGKSHRKPLPLDLSQSTDSPSKHSRRTSDSIALQSAAVQSATSLLAVMNEVLRSPHIAGHLSAQYCAPPAHGRPRSHTVPSTPLVEAPFVEPVELHGSLIADKDSTVSLRQCFDGNNETSAKLTTNGSVGPTIVRPQTSPHESTFLFAHHEVPPSKSLIPSSSLAPTAQSSPQLGA</sequence>
<gene>
    <name evidence="2" type="ORF">EJ03DRAFT_117827</name>
</gene>
<reference evidence="2" key="1">
    <citation type="journal article" date="2020" name="Stud. Mycol.">
        <title>101 Dothideomycetes genomes: a test case for predicting lifestyles and emergence of pathogens.</title>
        <authorList>
            <person name="Haridas S."/>
            <person name="Albert R."/>
            <person name="Binder M."/>
            <person name="Bloem J."/>
            <person name="Labutti K."/>
            <person name="Salamov A."/>
            <person name="Andreopoulos B."/>
            <person name="Baker S."/>
            <person name="Barry K."/>
            <person name="Bills G."/>
            <person name="Bluhm B."/>
            <person name="Cannon C."/>
            <person name="Castanera R."/>
            <person name="Culley D."/>
            <person name="Daum C."/>
            <person name="Ezra D."/>
            <person name="Gonzalez J."/>
            <person name="Henrissat B."/>
            <person name="Kuo A."/>
            <person name="Liang C."/>
            <person name="Lipzen A."/>
            <person name="Lutzoni F."/>
            <person name="Magnuson J."/>
            <person name="Mondo S."/>
            <person name="Nolan M."/>
            <person name="Ohm R."/>
            <person name="Pangilinan J."/>
            <person name="Park H.-J."/>
            <person name="Ramirez L."/>
            <person name="Alfaro M."/>
            <person name="Sun H."/>
            <person name="Tritt A."/>
            <person name="Yoshinaga Y."/>
            <person name="Zwiers L.-H."/>
            <person name="Turgeon B."/>
            <person name="Goodwin S."/>
            <person name="Spatafora J."/>
            <person name="Crous P."/>
            <person name="Grigoriev I."/>
        </authorList>
    </citation>
    <scope>NUCLEOTIDE SEQUENCE</scope>
    <source>
        <strain evidence="2">CBS 116005</strain>
    </source>
</reference>
<keyword evidence="3" id="KW-1185">Reference proteome</keyword>
<organism evidence="2 3">
    <name type="scientific">Teratosphaeria nubilosa</name>
    <dbReference type="NCBI Taxonomy" id="161662"/>
    <lineage>
        <taxon>Eukaryota</taxon>
        <taxon>Fungi</taxon>
        <taxon>Dikarya</taxon>
        <taxon>Ascomycota</taxon>
        <taxon>Pezizomycotina</taxon>
        <taxon>Dothideomycetes</taxon>
        <taxon>Dothideomycetidae</taxon>
        <taxon>Mycosphaerellales</taxon>
        <taxon>Teratosphaeriaceae</taxon>
        <taxon>Teratosphaeria</taxon>
    </lineage>
</organism>
<proteinExistence type="predicted"/>
<name>A0A6G1L6R4_9PEZI</name>
<evidence type="ECO:0000313" key="2">
    <source>
        <dbReference type="EMBL" id="KAF2768567.1"/>
    </source>
</evidence>
<protein>
    <submittedName>
        <fullName evidence="2">Uncharacterized protein</fullName>
    </submittedName>
</protein>
<dbReference type="Proteomes" id="UP000799436">
    <property type="component" value="Unassembled WGS sequence"/>
</dbReference>
<feature type="compositionally biased region" description="Polar residues" evidence="1">
    <location>
        <begin position="211"/>
        <end position="220"/>
    </location>
</feature>